<feature type="compositionally biased region" description="Basic and acidic residues" evidence="8">
    <location>
        <begin position="234"/>
        <end position="243"/>
    </location>
</feature>
<evidence type="ECO:0000256" key="5">
    <source>
        <dbReference type="ARBA" id="ARBA00023128"/>
    </source>
</evidence>
<dbReference type="InterPro" id="IPR033182">
    <property type="entry name" value="MIC26/MIC27_animal"/>
</dbReference>
<gene>
    <name evidence="9" type="ORF">MEDL_54355</name>
</gene>
<comment type="function">
    <text evidence="7">Component of the MICOS complex, a large protein complex of the mitochondrial inner membrane that plays crucial roles in the maintenance of crista junctions, inner membrane architecture, and formation of contact sites to the outer membrane.</text>
</comment>
<comment type="subunit">
    <text evidence="7">Component of the mitochondrial contact site and cristae organizing system (MICOS) complex.</text>
</comment>
<evidence type="ECO:0000256" key="8">
    <source>
        <dbReference type="SAM" id="MobiDB-lite"/>
    </source>
</evidence>
<evidence type="ECO:0000256" key="2">
    <source>
        <dbReference type="ARBA" id="ARBA00010904"/>
    </source>
</evidence>
<dbReference type="AlphaFoldDB" id="A0A8S3UHE8"/>
<feature type="compositionally biased region" description="Basic and acidic residues" evidence="8">
    <location>
        <begin position="312"/>
        <end position="326"/>
    </location>
</feature>
<keyword evidence="10" id="KW-1185">Reference proteome</keyword>
<feature type="region of interest" description="Disordered" evidence="8">
    <location>
        <begin position="234"/>
        <end position="326"/>
    </location>
</feature>
<name>A0A8S3UHE8_MYTED</name>
<feature type="compositionally biased region" description="Polar residues" evidence="8">
    <location>
        <begin position="244"/>
        <end position="255"/>
    </location>
</feature>
<proteinExistence type="inferred from homology"/>
<dbReference type="GO" id="GO:0042407">
    <property type="term" value="P:cristae formation"/>
    <property type="evidence" value="ECO:0007669"/>
    <property type="project" value="InterPro"/>
</dbReference>
<dbReference type="Pfam" id="PF09769">
    <property type="entry name" value="ApoO"/>
    <property type="match status" value="1"/>
</dbReference>
<evidence type="ECO:0000256" key="4">
    <source>
        <dbReference type="ARBA" id="ARBA00022989"/>
    </source>
</evidence>
<feature type="region of interest" description="Disordered" evidence="8">
    <location>
        <begin position="352"/>
        <end position="379"/>
    </location>
</feature>
<dbReference type="GO" id="GO:0061617">
    <property type="term" value="C:MICOS complex"/>
    <property type="evidence" value="ECO:0007669"/>
    <property type="project" value="UniProtKB-UniRule"/>
</dbReference>
<dbReference type="EMBL" id="CAJPWZ010002635">
    <property type="protein sequence ID" value="CAG2242154.1"/>
    <property type="molecule type" value="Genomic_DNA"/>
</dbReference>
<evidence type="ECO:0000313" key="9">
    <source>
        <dbReference type="EMBL" id="CAG2242154.1"/>
    </source>
</evidence>
<keyword evidence="6" id="KW-0472">Membrane</keyword>
<keyword evidence="5 7" id="KW-0496">Mitochondrion</keyword>
<comment type="subcellular location">
    <subcellularLocation>
        <location evidence="7">Mitochondrion inner membrane</location>
    </subcellularLocation>
    <subcellularLocation>
        <location evidence="1">Mitochondrion membrane</location>
    </subcellularLocation>
</comment>
<keyword evidence="7" id="KW-0999">Mitochondrion inner membrane</keyword>
<evidence type="ECO:0000256" key="3">
    <source>
        <dbReference type="ARBA" id="ARBA00022692"/>
    </source>
</evidence>
<evidence type="ECO:0000256" key="7">
    <source>
        <dbReference type="RuleBase" id="RU363021"/>
    </source>
</evidence>
<feature type="compositionally biased region" description="Polar residues" evidence="8">
    <location>
        <begin position="262"/>
        <end position="282"/>
    </location>
</feature>
<organism evidence="9 10">
    <name type="scientific">Mytilus edulis</name>
    <name type="common">Blue mussel</name>
    <dbReference type="NCBI Taxonomy" id="6550"/>
    <lineage>
        <taxon>Eukaryota</taxon>
        <taxon>Metazoa</taxon>
        <taxon>Spiralia</taxon>
        <taxon>Lophotrochozoa</taxon>
        <taxon>Mollusca</taxon>
        <taxon>Bivalvia</taxon>
        <taxon>Autobranchia</taxon>
        <taxon>Pteriomorphia</taxon>
        <taxon>Mytilida</taxon>
        <taxon>Mytiloidea</taxon>
        <taxon>Mytilidae</taxon>
        <taxon>Mytilinae</taxon>
        <taxon>Mytilus</taxon>
    </lineage>
</organism>
<dbReference type="Proteomes" id="UP000683360">
    <property type="component" value="Unassembled WGS sequence"/>
</dbReference>
<keyword evidence="4" id="KW-1133">Transmembrane helix</keyword>
<keyword evidence="3" id="KW-0812">Transmembrane</keyword>
<sequence length="575" mass="66415">MVFAENETESKKVKVSELPIYDNPEDRYEVQVFPEEKTPFKNGVTEFRKSLFTVLDTFKETTDTIKDKYEIGKAHTQQTIEYIQNDPGILPRAGVITVAGLGGIVLGHRGGILRKLFYSSFAVVGATSLCYPNQAVEISQNGYNKAKDHAMSLWNGPGSVSDSHILNKNRENVPQNSATNEVETMTRVSGGNTPIFTDESTMPKHNDSYNEEEITAMRQGDTIPRWEMNREAHQSTLHTDNRRPNNQSTENTVPSENRETYQRTWSTGHSDNTDAYQSAWNTDHSDMRENPSTWSTDHSERRELNRTSGQSNREHQSTHSTVERERCEMNRHEQQRMDYSEVGRYQYVDTYPDHRQSSSQNSDSTHHERFMGYPETSTRHSELLRNMPDYTHTNSNYAEPQTYVPSETIQPVRGTEYPRATADNMYSRYERPRCPENAYSKVSNMSRMSSNDPQHRLPFYNGKTEWESFWCQFQIISRSYVWDNQKQATQLLLCLQNEALNFASRLPHAVQTDIFSLFVELKKRFGDNILPSTHRAALQDLNKQNKESLQEFAYRVVNLISKAYPEIKGTQLLKN</sequence>
<dbReference type="InterPro" id="IPR019166">
    <property type="entry name" value="MIC26/MIC27"/>
</dbReference>
<dbReference type="OrthoDB" id="5973346at2759"/>
<comment type="similarity">
    <text evidence="2">Belongs to the apolipoprotein O/MICOS complex subunit Mic27 family.</text>
</comment>
<evidence type="ECO:0000256" key="1">
    <source>
        <dbReference type="ARBA" id="ARBA00004325"/>
    </source>
</evidence>
<evidence type="ECO:0000313" key="10">
    <source>
        <dbReference type="Proteomes" id="UP000683360"/>
    </source>
</evidence>
<reference evidence="9" key="1">
    <citation type="submission" date="2021-03" db="EMBL/GenBank/DDBJ databases">
        <authorList>
            <person name="Bekaert M."/>
        </authorList>
    </citation>
    <scope>NUCLEOTIDE SEQUENCE</scope>
</reference>
<comment type="caution">
    <text evidence="9">The sequence shown here is derived from an EMBL/GenBank/DDBJ whole genome shotgun (WGS) entry which is preliminary data.</text>
</comment>
<accession>A0A8S3UHE8</accession>
<evidence type="ECO:0000256" key="6">
    <source>
        <dbReference type="ARBA" id="ARBA00023136"/>
    </source>
</evidence>
<protein>
    <recommendedName>
        <fullName evidence="7">MICOS complex subunit</fullName>
    </recommendedName>
</protein>
<dbReference type="PANTHER" id="PTHR14564">
    <property type="entry name" value="MICOS COMPLEX SUBUNIT MIC26 / MIC27 FAMILY MEMBER"/>
    <property type="match status" value="1"/>
</dbReference>